<proteinExistence type="predicted"/>
<dbReference type="Gene3D" id="3.40.1350.140">
    <property type="entry name" value="MepB-like"/>
    <property type="match status" value="1"/>
</dbReference>
<evidence type="ECO:0008006" key="3">
    <source>
        <dbReference type="Google" id="ProtNLM"/>
    </source>
</evidence>
<dbReference type="InterPro" id="IPR011235">
    <property type="entry name" value="MepB-like"/>
</dbReference>
<accession>A0A1G6MEM4</accession>
<keyword evidence="2" id="KW-1185">Reference proteome</keyword>
<dbReference type="STRING" id="168276.SAMN05444580_101136"/>
<evidence type="ECO:0000313" key="1">
    <source>
        <dbReference type="EMBL" id="SDC53415.1"/>
    </source>
</evidence>
<dbReference type="InterPro" id="IPR038231">
    <property type="entry name" value="MepB-like_sf"/>
</dbReference>
<dbReference type="Proteomes" id="UP000199417">
    <property type="component" value="Unassembled WGS sequence"/>
</dbReference>
<gene>
    <name evidence="1" type="ORF">SAMN05444580_101136</name>
</gene>
<name>A0A1G6MEM4_9NOCA</name>
<dbReference type="EMBL" id="FNAB01000001">
    <property type="protein sequence ID" value="SDC53415.1"/>
    <property type="molecule type" value="Genomic_DNA"/>
</dbReference>
<sequence>MTDPAGRENSNPASWPGVHADLLAARTRLYDPCGFTCSRPVPEPESAAYGAHEFTLDGRAVRYRVARITPTKVGQFVTLWKRPGPGPIAPFDAADPVDLFVVSCRDGDHFGQFVFAREVLRERGVLSRAGEGGKLAIRVYPPWVTTSSRQAGTTQAWQLEHFLPIPGGHPVDAARARALHRA</sequence>
<protein>
    <recommendedName>
        <fullName evidence="3">MepB protein</fullName>
    </recommendedName>
</protein>
<organism evidence="1 2">
    <name type="scientific">Rhodococcus tukisamuensis</name>
    <dbReference type="NCBI Taxonomy" id="168276"/>
    <lineage>
        <taxon>Bacteria</taxon>
        <taxon>Bacillati</taxon>
        <taxon>Actinomycetota</taxon>
        <taxon>Actinomycetes</taxon>
        <taxon>Mycobacteriales</taxon>
        <taxon>Nocardiaceae</taxon>
        <taxon>Rhodococcus</taxon>
    </lineage>
</organism>
<dbReference type="RefSeq" id="WP_072844472.1">
    <property type="nucleotide sequence ID" value="NZ_FNAB01000001.1"/>
</dbReference>
<evidence type="ECO:0000313" key="2">
    <source>
        <dbReference type="Proteomes" id="UP000199417"/>
    </source>
</evidence>
<reference evidence="1 2" key="1">
    <citation type="submission" date="2016-10" db="EMBL/GenBank/DDBJ databases">
        <authorList>
            <person name="de Groot N.N."/>
        </authorList>
    </citation>
    <scope>NUCLEOTIDE SEQUENCE [LARGE SCALE GENOMIC DNA]</scope>
    <source>
        <strain evidence="1 2">JCM 11308</strain>
    </source>
</reference>
<dbReference type="AlphaFoldDB" id="A0A1G6MEM4"/>
<dbReference type="Pfam" id="PF08877">
    <property type="entry name" value="MepB-like"/>
    <property type="match status" value="1"/>
</dbReference>